<evidence type="ECO:0000313" key="16">
    <source>
        <dbReference type="Proteomes" id="UP000287336"/>
    </source>
</evidence>
<comment type="subcellular location">
    <subcellularLocation>
        <location evidence="13">Cell membrane</location>
        <topology evidence="13">Single-pass membrane protein</topology>
    </subcellularLocation>
    <subcellularLocation>
        <location evidence="12">Endomembrane system</location>
        <topology evidence="12">Single-pass membrane protein</topology>
    </subcellularLocation>
</comment>
<evidence type="ECO:0000256" key="13">
    <source>
        <dbReference type="HAMAP-Rule" id="MF_01398"/>
    </source>
</evidence>
<keyword evidence="9 13" id="KW-0066">ATP synthesis</keyword>
<proteinExistence type="inferred from homology"/>
<dbReference type="AlphaFoldDB" id="A0A433KHK8"/>
<dbReference type="CDD" id="cd06503">
    <property type="entry name" value="ATP-synt_Fo_b"/>
    <property type="match status" value="1"/>
</dbReference>
<keyword evidence="5 13" id="KW-0375">Hydrogen ion transport</keyword>
<dbReference type="OrthoDB" id="466272at2"/>
<dbReference type="GO" id="GO:0012505">
    <property type="term" value="C:endomembrane system"/>
    <property type="evidence" value="ECO:0007669"/>
    <property type="project" value="UniProtKB-SubCell"/>
</dbReference>
<keyword evidence="13" id="KW-1003">Cell membrane</keyword>
<evidence type="ECO:0000256" key="12">
    <source>
        <dbReference type="ARBA" id="ARBA00037847"/>
    </source>
</evidence>
<dbReference type="EMBL" id="RZHG01000026">
    <property type="protein sequence ID" value="RUR28339.1"/>
    <property type="molecule type" value="Genomic_DNA"/>
</dbReference>
<evidence type="ECO:0000256" key="5">
    <source>
        <dbReference type="ARBA" id="ARBA00022781"/>
    </source>
</evidence>
<evidence type="ECO:0000256" key="6">
    <source>
        <dbReference type="ARBA" id="ARBA00022989"/>
    </source>
</evidence>
<comment type="caution">
    <text evidence="15">The sequence shown here is derived from an EMBL/GenBank/DDBJ whole genome shotgun (WGS) entry which is preliminary data.</text>
</comment>
<dbReference type="GO" id="GO:0046961">
    <property type="term" value="F:proton-transporting ATPase activity, rotational mechanism"/>
    <property type="evidence" value="ECO:0007669"/>
    <property type="project" value="TreeGrafter"/>
</dbReference>
<evidence type="ECO:0000256" key="8">
    <source>
        <dbReference type="ARBA" id="ARBA00023136"/>
    </source>
</evidence>
<keyword evidence="4 13" id="KW-0812">Transmembrane</keyword>
<feature type="transmembrane region" description="Helical" evidence="13">
    <location>
        <begin position="6"/>
        <end position="27"/>
    </location>
</feature>
<keyword evidence="8 13" id="KW-0472">Membrane</keyword>
<dbReference type="GO" id="GO:0046933">
    <property type="term" value="F:proton-transporting ATP synthase activity, rotational mechanism"/>
    <property type="evidence" value="ECO:0007669"/>
    <property type="project" value="UniProtKB-UniRule"/>
</dbReference>
<comment type="function">
    <text evidence="10 13">F(1)F(0) ATP synthase produces ATP from ADP in the presence of a proton or sodium gradient. F-type ATPases consist of two structural domains, F(1) containing the extramembraneous catalytic core and F(0) containing the membrane proton channel, linked together by a central stalk and a peripheral stalk. During catalysis, ATP synthesis in the catalytic domain of F(1) is coupled via a rotary mechanism of the central stalk subunits to proton translocation.</text>
</comment>
<evidence type="ECO:0000256" key="3">
    <source>
        <dbReference type="ARBA" id="ARBA00022547"/>
    </source>
</evidence>
<keyword evidence="16" id="KW-1185">Reference proteome</keyword>
<dbReference type="GO" id="GO:0005886">
    <property type="term" value="C:plasma membrane"/>
    <property type="evidence" value="ECO:0007669"/>
    <property type="project" value="UniProtKB-SubCell"/>
</dbReference>
<evidence type="ECO:0000256" key="4">
    <source>
        <dbReference type="ARBA" id="ARBA00022692"/>
    </source>
</evidence>
<dbReference type="Pfam" id="PF00430">
    <property type="entry name" value="ATP-synt_B"/>
    <property type="match status" value="1"/>
</dbReference>
<evidence type="ECO:0000256" key="9">
    <source>
        <dbReference type="ARBA" id="ARBA00023310"/>
    </source>
</evidence>
<accession>A0A433KHK8</accession>
<keyword evidence="6 13" id="KW-1133">Transmembrane helix</keyword>
<keyword evidence="2 13" id="KW-0813">Transport</keyword>
<evidence type="ECO:0000313" key="15">
    <source>
        <dbReference type="EMBL" id="RUR28339.1"/>
    </source>
</evidence>
<gene>
    <name evidence="13" type="primary">atpF</name>
    <name evidence="15" type="ORF">ELY33_14160</name>
</gene>
<dbReference type="PANTHER" id="PTHR33445:SF2">
    <property type="entry name" value="ATP SYNTHASE SUBUNIT B', CHLOROPLASTIC"/>
    <property type="match status" value="1"/>
</dbReference>
<dbReference type="Proteomes" id="UP000287336">
    <property type="component" value="Unassembled WGS sequence"/>
</dbReference>
<evidence type="ECO:0000256" key="2">
    <source>
        <dbReference type="ARBA" id="ARBA00022448"/>
    </source>
</evidence>
<protein>
    <recommendedName>
        <fullName evidence="13">ATP synthase subunit b</fullName>
    </recommendedName>
    <alternativeName>
        <fullName evidence="13">ATP synthase F(0) sector subunit b</fullName>
    </alternativeName>
    <alternativeName>
        <fullName evidence="13">ATPase subunit I</fullName>
    </alternativeName>
    <alternativeName>
        <fullName evidence="13">F-type ATPase subunit b</fullName>
        <shortName evidence="13">F-ATPase subunit b</shortName>
    </alternativeName>
</protein>
<sequence>MSIDFWSLGLQAVNVTILIWLLSRFFWRPVAAAIKKRQDTVSRLLNDAQTAKTNADAILAEVTTAREGIAAERETMLTDAAQKAESAANLALVNAQKQAQTLIDTAQLESTRTADALRAELTEQATLLAVNIAQKLLSRLDTAVVQSAFVGLLVEAIGALSAEDRESLRAANQGIELVGTLDLNDQEKASLSQALSQALGSSPALTFLSNPELIAGLEIRTPHFALHNSWQSDLATIAKALNHAE</sequence>
<evidence type="ECO:0000256" key="1">
    <source>
        <dbReference type="ARBA" id="ARBA00005513"/>
    </source>
</evidence>
<dbReference type="InterPro" id="IPR050059">
    <property type="entry name" value="ATP_synthase_B_chain"/>
</dbReference>
<evidence type="ECO:0000256" key="7">
    <source>
        <dbReference type="ARBA" id="ARBA00023065"/>
    </source>
</evidence>
<name>A0A433KHK8_9GAMM</name>
<reference evidence="15 16" key="1">
    <citation type="submission" date="2018-12" db="EMBL/GenBank/DDBJ databases">
        <title>three novel Halomonas strain isolated from plants.</title>
        <authorList>
            <person name="Sun C."/>
        </authorList>
    </citation>
    <scope>NUCLEOTIDE SEQUENCE [LARGE SCALE GENOMIC DNA]</scope>
    <source>
        <strain evidence="15 16">DSM 19434</strain>
    </source>
</reference>
<dbReference type="InterPro" id="IPR002146">
    <property type="entry name" value="ATP_synth_b/b'su_bac/chlpt"/>
</dbReference>
<dbReference type="PANTHER" id="PTHR33445">
    <property type="entry name" value="ATP SYNTHASE SUBUNIT B', CHLOROPLASTIC"/>
    <property type="match status" value="1"/>
</dbReference>
<comment type="function">
    <text evidence="11">Component of the F(0) channel, it forms part of the peripheral stalk, linking F(1) to F(0). The b'-subunit is a diverged and duplicated form of b found in plants and photosynthetic bacteria.</text>
</comment>
<organism evidence="15 16">
    <name type="scientific">Vreelandella andesensis</name>
    <dbReference type="NCBI Taxonomy" id="447567"/>
    <lineage>
        <taxon>Bacteria</taxon>
        <taxon>Pseudomonadati</taxon>
        <taxon>Pseudomonadota</taxon>
        <taxon>Gammaproteobacteria</taxon>
        <taxon>Oceanospirillales</taxon>
        <taxon>Halomonadaceae</taxon>
        <taxon>Vreelandella</taxon>
    </lineage>
</organism>
<dbReference type="HAMAP" id="MF_01398">
    <property type="entry name" value="ATP_synth_b_bprime"/>
    <property type="match status" value="1"/>
</dbReference>
<dbReference type="GO" id="GO:0045259">
    <property type="term" value="C:proton-transporting ATP synthase complex"/>
    <property type="evidence" value="ECO:0007669"/>
    <property type="project" value="UniProtKB-KW"/>
</dbReference>
<evidence type="ECO:0000256" key="14">
    <source>
        <dbReference type="RuleBase" id="RU003848"/>
    </source>
</evidence>
<keyword evidence="3 13" id="KW-0138">CF(0)</keyword>
<comment type="subunit">
    <text evidence="13">F-type ATPases have 2 components, F(1) - the catalytic core - and F(0) - the membrane proton channel. F(1) has five subunits: alpha(3), beta(3), gamma(1), delta(1), epsilon(1). F(0) has three main subunits: a(1), b(2) and c(10-14). The alpha and beta chains form an alternating ring which encloses part of the gamma chain. F(1) is attached to F(0) by a central stalk formed by the gamma and epsilon chains, while a peripheral stalk is formed by the delta and b chains.</text>
</comment>
<keyword evidence="7 13" id="KW-0406">Ion transport</keyword>
<evidence type="ECO:0000256" key="11">
    <source>
        <dbReference type="ARBA" id="ARBA00025614"/>
    </source>
</evidence>
<dbReference type="RefSeq" id="WP_126948560.1">
    <property type="nucleotide sequence ID" value="NZ_RZHG01000026.1"/>
</dbReference>
<comment type="similarity">
    <text evidence="1 13 14">Belongs to the ATPase B chain family.</text>
</comment>
<evidence type="ECO:0000256" key="10">
    <source>
        <dbReference type="ARBA" id="ARBA00025198"/>
    </source>
</evidence>